<organism evidence="1 2">
    <name type="scientific">Brachionus calyciflorus</name>
    <dbReference type="NCBI Taxonomy" id="104777"/>
    <lineage>
        <taxon>Eukaryota</taxon>
        <taxon>Metazoa</taxon>
        <taxon>Spiralia</taxon>
        <taxon>Gnathifera</taxon>
        <taxon>Rotifera</taxon>
        <taxon>Eurotatoria</taxon>
        <taxon>Monogononta</taxon>
        <taxon>Pseudotrocha</taxon>
        <taxon>Ploima</taxon>
        <taxon>Brachionidae</taxon>
        <taxon>Brachionus</taxon>
    </lineage>
</organism>
<reference evidence="1" key="1">
    <citation type="submission" date="2021-02" db="EMBL/GenBank/DDBJ databases">
        <authorList>
            <person name="Nowell W R."/>
        </authorList>
    </citation>
    <scope>NUCLEOTIDE SEQUENCE</scope>
    <source>
        <strain evidence="1">Ploen Becks lab</strain>
    </source>
</reference>
<dbReference type="EMBL" id="CAJNOC010002568">
    <property type="protein sequence ID" value="CAF0940563.1"/>
    <property type="molecule type" value="Genomic_DNA"/>
</dbReference>
<gene>
    <name evidence="1" type="ORF">OXX778_LOCUS13405</name>
</gene>
<dbReference type="AlphaFoldDB" id="A0A814CI64"/>
<sequence length="184" mass="22026">MCSSCLWTIKNEEIYLKFLKVIESYLSKPPNSITSDFELAFLNAVKLVFPSKNWVGYDIIQKKSNQRNAKSETIHKNPRFDIDLWNIYDRINDCLPRTNNFVEAWHKAFSNMLSYHPSVYALVDKFREEQKKNESELLRLETGVKYKRKPAYIILDERIREIQNTYSLENFEKYYENLSLILDY</sequence>
<keyword evidence="2" id="KW-1185">Reference proteome</keyword>
<proteinExistence type="predicted"/>
<dbReference type="OrthoDB" id="10067596at2759"/>
<evidence type="ECO:0000313" key="2">
    <source>
        <dbReference type="Proteomes" id="UP000663879"/>
    </source>
</evidence>
<evidence type="ECO:0008006" key="3">
    <source>
        <dbReference type="Google" id="ProtNLM"/>
    </source>
</evidence>
<dbReference type="Proteomes" id="UP000663879">
    <property type="component" value="Unassembled WGS sequence"/>
</dbReference>
<accession>A0A814CI64</accession>
<protein>
    <recommendedName>
        <fullName evidence="3">MULE transposase domain-containing protein</fullName>
    </recommendedName>
</protein>
<comment type="caution">
    <text evidence="1">The sequence shown here is derived from an EMBL/GenBank/DDBJ whole genome shotgun (WGS) entry which is preliminary data.</text>
</comment>
<evidence type="ECO:0000313" key="1">
    <source>
        <dbReference type="EMBL" id="CAF0940563.1"/>
    </source>
</evidence>
<name>A0A814CI64_9BILA</name>